<evidence type="ECO:0000313" key="1">
    <source>
        <dbReference type="EMBL" id="PKY58887.1"/>
    </source>
</evidence>
<dbReference type="Proteomes" id="UP000234323">
    <property type="component" value="Unassembled WGS sequence"/>
</dbReference>
<sequence length="90" mass="10626">MDLDTYSENEIKSLAEFYSRIKGNGSNIICKPVLNRNTLIREWRIACNIICDYKDFQFIEITLLRHVSVSNGVVEHHNYDYWNGVPRFNN</sequence>
<protein>
    <submittedName>
        <fullName evidence="1">Uncharacterized protein</fullName>
    </submittedName>
</protein>
<evidence type="ECO:0000313" key="2">
    <source>
        <dbReference type="Proteomes" id="UP000234323"/>
    </source>
</evidence>
<gene>
    <name evidence="1" type="ORF">RhiirA4_481185</name>
</gene>
<comment type="caution">
    <text evidence="1">The sequence shown here is derived from an EMBL/GenBank/DDBJ whole genome shotgun (WGS) entry which is preliminary data.</text>
</comment>
<organism evidence="1 2">
    <name type="scientific">Rhizophagus irregularis</name>
    <dbReference type="NCBI Taxonomy" id="588596"/>
    <lineage>
        <taxon>Eukaryota</taxon>
        <taxon>Fungi</taxon>
        <taxon>Fungi incertae sedis</taxon>
        <taxon>Mucoromycota</taxon>
        <taxon>Glomeromycotina</taxon>
        <taxon>Glomeromycetes</taxon>
        <taxon>Glomerales</taxon>
        <taxon>Glomeraceae</taxon>
        <taxon>Rhizophagus</taxon>
    </lineage>
</organism>
<dbReference type="AlphaFoldDB" id="A0A2I1HJ36"/>
<proteinExistence type="predicted"/>
<reference evidence="1 2" key="1">
    <citation type="submission" date="2015-10" db="EMBL/GenBank/DDBJ databases">
        <title>Genome analyses suggest a sexual origin of heterokaryosis in a supposedly ancient asexual fungus.</title>
        <authorList>
            <person name="Ropars J."/>
            <person name="Sedzielewska K."/>
            <person name="Noel J."/>
            <person name="Charron P."/>
            <person name="Farinelli L."/>
            <person name="Marton T."/>
            <person name="Kruger M."/>
            <person name="Pelin A."/>
            <person name="Brachmann A."/>
            <person name="Corradi N."/>
        </authorList>
    </citation>
    <scope>NUCLEOTIDE SEQUENCE [LARGE SCALE GENOMIC DNA]</scope>
    <source>
        <strain evidence="1 2">A4</strain>
    </source>
</reference>
<keyword evidence="2" id="KW-1185">Reference proteome</keyword>
<name>A0A2I1HJ36_9GLOM</name>
<dbReference type="EMBL" id="LLXI01003243">
    <property type="protein sequence ID" value="PKY58887.1"/>
    <property type="molecule type" value="Genomic_DNA"/>
</dbReference>
<accession>A0A2I1HJ36</accession>